<evidence type="ECO:0000313" key="4">
    <source>
        <dbReference type="Proteomes" id="UP000260680"/>
    </source>
</evidence>
<protein>
    <submittedName>
        <fullName evidence="3">DUF927 domain-containing protein</fullName>
    </submittedName>
</protein>
<comment type="caution">
    <text evidence="3">The sequence shown here is derived from an EMBL/GenBank/DDBJ whole genome shotgun (WGS) entry which is preliminary data.</text>
</comment>
<organism evidence="3 4">
    <name type="scientific">Lacrimispora amygdalina</name>
    <dbReference type="NCBI Taxonomy" id="253257"/>
    <lineage>
        <taxon>Bacteria</taxon>
        <taxon>Bacillati</taxon>
        <taxon>Bacillota</taxon>
        <taxon>Clostridia</taxon>
        <taxon>Lachnospirales</taxon>
        <taxon>Lachnospiraceae</taxon>
        <taxon>Lacrimispora</taxon>
    </lineage>
</organism>
<evidence type="ECO:0000259" key="1">
    <source>
        <dbReference type="Pfam" id="PF06048"/>
    </source>
</evidence>
<name>A0A3E2N8X9_9FIRM</name>
<dbReference type="EMBL" id="QOHO01000064">
    <property type="protein sequence ID" value="RFZ77341.1"/>
    <property type="molecule type" value="Genomic_DNA"/>
</dbReference>
<dbReference type="Pfam" id="PF06048">
    <property type="entry name" value="DUF927"/>
    <property type="match status" value="1"/>
</dbReference>
<dbReference type="Pfam" id="PF18662">
    <property type="entry name" value="HTH_56"/>
    <property type="match status" value="1"/>
</dbReference>
<dbReference type="AlphaFoldDB" id="A0A3E2N8X9"/>
<evidence type="ECO:0000313" key="3">
    <source>
        <dbReference type="EMBL" id="RFZ77341.1"/>
    </source>
</evidence>
<proteinExistence type="predicted"/>
<feature type="domain" description="DUF927" evidence="1">
    <location>
        <begin position="113"/>
        <end position="367"/>
    </location>
</feature>
<reference evidence="3 4" key="1">
    <citation type="submission" date="2018-07" db="EMBL/GenBank/DDBJ databases">
        <title>New species, Clostridium PI-S10-A1B.</title>
        <authorList>
            <person name="Krishna G."/>
            <person name="Summeta K."/>
            <person name="Shikha S."/>
            <person name="Prabhu P.B."/>
            <person name="Suresh K."/>
        </authorList>
    </citation>
    <scope>NUCLEOTIDE SEQUENCE [LARGE SCALE GENOMIC DNA]</scope>
    <source>
        <strain evidence="3 4">PI-S10-A1B</strain>
    </source>
</reference>
<feature type="domain" description="Cch helix turn helix" evidence="2">
    <location>
        <begin position="514"/>
        <end position="615"/>
    </location>
</feature>
<dbReference type="RefSeq" id="WP_117418610.1">
    <property type="nucleotide sequence ID" value="NZ_QOHO01000064.1"/>
</dbReference>
<sequence length="636" mass="71876">MVPLNELTAETILSDETLTEVFDEEDEIHRARLLLSLSDRAKELGVKTKFESLVKAFNRVLKETQKARRDKETQQQSYDNYTQFGEDYPAYYCGNWVADIHGVRTYTILGEQLACYHPIIPVQRLKNAETKKEKVKLAFQKGYRWEEIIVDKEIIASAAKIVSLAPLGVSVTSETAKYLVRYLADVENYNLGVIGMQVSTSKLGWFDDNFLPYTENIIFDGEVKYKDIFDAVVEHGDYDLWLQLVKETRRSGRIEPHIYMAGSFASVLIGQLDMLPFILNVWGDTGKGKTVSIMMAASIWANPKEGMFMADSTDTATTLEVKCDVLNDLPLLLDDLSKRAKKYGMDEVTDLIYALCAGKGKGRSDTSLSLRRVPTWKNVILTNIERPLSSDTMRGGAVNRVIDVEMEEGDIFPDGNKTVAILKENYGFAGREFVQVVQEIGMDTIKAIQREFYEKILEIADKQGVQKEPKQMLPLSAILTADKIATEHIFMDGIYLDIEKCVGYLKSRDEVSEHARAYEYIQSEVSINMAKFKPEPNIGYKGEIWGAFDQKTGCVCINPNAFARIGKSGNFDTKAFCGWAIKKNLMVTDEKNKKVPKVKKINGASVRCYWIKLPPDQDGTSEFVSVDDEQMELPFN</sequence>
<dbReference type="InterPro" id="IPR040538">
    <property type="entry name" value="Cch_HTH"/>
</dbReference>
<evidence type="ECO:0000259" key="2">
    <source>
        <dbReference type="Pfam" id="PF18662"/>
    </source>
</evidence>
<dbReference type="InterPro" id="IPR009270">
    <property type="entry name" value="DUF927"/>
</dbReference>
<dbReference type="OrthoDB" id="158067at2"/>
<dbReference type="Proteomes" id="UP000260680">
    <property type="component" value="Unassembled WGS sequence"/>
</dbReference>
<accession>A0A3E2N8X9</accession>
<gene>
    <name evidence="3" type="ORF">DS742_19325</name>
</gene>